<name>A0A7R9F2V5_9NEOP</name>
<protein>
    <submittedName>
        <fullName evidence="2">Uncharacterized protein</fullName>
    </submittedName>
</protein>
<organism evidence="2">
    <name type="scientific">Timema bartmani</name>
    <dbReference type="NCBI Taxonomy" id="61472"/>
    <lineage>
        <taxon>Eukaryota</taxon>
        <taxon>Metazoa</taxon>
        <taxon>Ecdysozoa</taxon>
        <taxon>Arthropoda</taxon>
        <taxon>Hexapoda</taxon>
        <taxon>Insecta</taxon>
        <taxon>Pterygota</taxon>
        <taxon>Neoptera</taxon>
        <taxon>Polyneoptera</taxon>
        <taxon>Phasmatodea</taxon>
        <taxon>Timematodea</taxon>
        <taxon>Timematoidea</taxon>
        <taxon>Timematidae</taxon>
        <taxon>Timema</taxon>
    </lineage>
</organism>
<gene>
    <name evidence="2" type="ORF">TBIB3V08_LOCUS8329</name>
</gene>
<feature type="compositionally biased region" description="Basic and acidic residues" evidence="1">
    <location>
        <begin position="9"/>
        <end position="19"/>
    </location>
</feature>
<evidence type="ECO:0000256" key="1">
    <source>
        <dbReference type="SAM" id="MobiDB-lite"/>
    </source>
</evidence>
<feature type="compositionally biased region" description="Low complexity" evidence="1">
    <location>
        <begin position="36"/>
        <end position="46"/>
    </location>
</feature>
<accession>A0A7R9F2V5</accession>
<dbReference type="EMBL" id="OD567654">
    <property type="protein sequence ID" value="CAD7445989.1"/>
    <property type="molecule type" value="Genomic_DNA"/>
</dbReference>
<proteinExistence type="predicted"/>
<reference evidence="2" key="1">
    <citation type="submission" date="2020-11" db="EMBL/GenBank/DDBJ databases">
        <authorList>
            <person name="Tran Van P."/>
        </authorList>
    </citation>
    <scope>NUCLEOTIDE SEQUENCE</scope>
</reference>
<dbReference type="AlphaFoldDB" id="A0A7R9F2V5"/>
<feature type="region of interest" description="Disordered" evidence="1">
    <location>
        <begin position="31"/>
        <end position="51"/>
    </location>
</feature>
<sequence>MSHNLLRSVELDRRGRGDRGTVPLIFQENWEPSPSAPLLEPTAPAYPELPPPSYDECYFGSSNIKDQGDTQYTFGSTQYVPRYPTYNM</sequence>
<evidence type="ECO:0000313" key="2">
    <source>
        <dbReference type="EMBL" id="CAD7445989.1"/>
    </source>
</evidence>
<feature type="region of interest" description="Disordered" evidence="1">
    <location>
        <begin position="1"/>
        <end position="20"/>
    </location>
</feature>